<sequence>MSDYKKQERRRNKSFKQEKSRADKQEQLLRDIRDLGGDEADLALVAGLDSDADEAAPVERAEKKAKKPEDLHLQRDLAKLAKELGLNGNVDQVTVDDDAASDDNDEEEEAAPVKVKEKRKAEVIVQEAPRTDGLLIEPTALWHAIPLAPLTPPAETPADFQISRQLAKAQQLLTQEAERYATSDHVKSSDRQFLSTIMRSGTLTDRISAITLVIQESPLHAVKSMDTLLAMCKKKSRNEAVSSIAAVKDLLQGSVLPDRKLRFFKDMPVTSPEITDAHLVLFAFEDYLKRFYFELLGLMEQLSLDSLPFPRNHMVRYFYELLKDKPEQEANLLRLLVNKLGDRDKKIASKCSHFLLQLQQAHPAMKGIIVAALEQALFKPGMPPMAQYYTVITMNQTILSQKETAVANSLVQLYFQCFAKLIQHKETAKSDEQEAKKNRKQVKREKEAEQADVLQDELNQKMISAVLTGVNRAFPFADLPESVFEENLDILYRITHASNFNTSIQALILLLQVSTTPTAKQQNVDRFYRTLYESISDPRLLTSSKQALYLNLLFKALRGADAAKCAAFAKRLVQSCVLHQPPFICALFYLLGELERSVPGLRQLYAEGTEEAGYDGRGRDPRFCQAGGSKLWELLPFLTHFHPSVCLFARCLVQQDPMPSKPDLTLHTLTHFLDRFVYRNAKTKATTKGGSIMQPMASDTLRTISSQARSAQTQEPVNTEAFWRQSVKKVAADEVFFHKYFNDKVRQPKAKHAADAEEEEDEVWSALVKSRPDVEAPDESDVDLDDFEGLSDLSEEDEDEEADEEDDEGEEEGSDSAFLEDMDDLLPSDEEASEASEEDNKKRKATDDEKSEKKKKKVKLPAFASAEEYAHLL</sequence>
<dbReference type="GO" id="GO:0005634">
    <property type="term" value="C:nucleus"/>
    <property type="evidence" value="ECO:0007669"/>
    <property type="project" value="TreeGrafter"/>
</dbReference>
<dbReference type="InterPro" id="IPR040155">
    <property type="entry name" value="CEBPZ/Mak21-like"/>
</dbReference>
<dbReference type="RefSeq" id="XP_040722332.1">
    <property type="nucleotide sequence ID" value="XM_040866282.1"/>
</dbReference>
<dbReference type="PANTHER" id="PTHR12048">
    <property type="entry name" value="CCAAT-BINDING FACTOR-RELATED"/>
    <property type="match status" value="1"/>
</dbReference>
<feature type="compositionally biased region" description="Acidic residues" evidence="2">
    <location>
        <begin position="94"/>
        <end position="110"/>
    </location>
</feature>
<evidence type="ECO:0000256" key="1">
    <source>
        <dbReference type="ARBA" id="ARBA00007797"/>
    </source>
</evidence>
<feature type="region of interest" description="Disordered" evidence="2">
    <location>
        <begin position="1"/>
        <end position="27"/>
    </location>
</feature>
<feature type="region of interest" description="Disordered" evidence="2">
    <location>
        <begin position="428"/>
        <end position="450"/>
    </location>
</feature>
<comment type="caution">
    <text evidence="4">The sequence shown here is derived from an EMBL/GenBank/DDBJ whole genome shotgun (WGS) entry which is preliminary data.</text>
</comment>
<feature type="compositionally biased region" description="Acidic residues" evidence="2">
    <location>
        <begin position="775"/>
        <end position="837"/>
    </location>
</feature>
<gene>
    <name evidence="4" type="ORF">BCR37DRAFT_175718</name>
</gene>
<accession>A0A1Y2EV77</accession>
<dbReference type="Proteomes" id="UP000193685">
    <property type="component" value="Unassembled WGS sequence"/>
</dbReference>
<dbReference type="InterPro" id="IPR016024">
    <property type="entry name" value="ARM-type_fold"/>
</dbReference>
<name>A0A1Y2EV77_PROLT</name>
<evidence type="ECO:0000256" key="2">
    <source>
        <dbReference type="SAM" id="MobiDB-lite"/>
    </source>
</evidence>
<dbReference type="AlphaFoldDB" id="A0A1Y2EV77"/>
<dbReference type="OrthoDB" id="28947at2759"/>
<feature type="compositionally biased region" description="Basic and acidic residues" evidence="2">
    <location>
        <begin position="838"/>
        <end position="852"/>
    </location>
</feature>
<feature type="compositionally biased region" description="Basic and acidic residues" evidence="2">
    <location>
        <begin position="57"/>
        <end position="72"/>
    </location>
</feature>
<dbReference type="PANTHER" id="PTHR12048:SF0">
    <property type="entry name" value="CCAAT_ENHANCER-BINDING PROTEIN ZETA"/>
    <property type="match status" value="1"/>
</dbReference>
<keyword evidence="5" id="KW-1185">Reference proteome</keyword>
<dbReference type="SUPFAM" id="SSF48371">
    <property type="entry name" value="ARM repeat"/>
    <property type="match status" value="1"/>
</dbReference>
<dbReference type="STRING" id="56484.A0A1Y2EV77"/>
<proteinExistence type="inferred from homology"/>
<dbReference type="OMA" id="EIWCNDE"/>
<evidence type="ECO:0000313" key="4">
    <source>
        <dbReference type="EMBL" id="ORY75459.1"/>
    </source>
</evidence>
<feature type="region of interest" description="Disordered" evidence="2">
    <location>
        <begin position="48"/>
        <end position="72"/>
    </location>
</feature>
<dbReference type="Pfam" id="PF03914">
    <property type="entry name" value="CBF"/>
    <property type="match status" value="1"/>
</dbReference>
<feature type="region of interest" description="Disordered" evidence="2">
    <location>
        <begin position="747"/>
        <end position="860"/>
    </location>
</feature>
<evidence type="ECO:0000313" key="5">
    <source>
        <dbReference type="Proteomes" id="UP000193685"/>
    </source>
</evidence>
<dbReference type="InterPro" id="IPR005612">
    <property type="entry name" value="CCAAT-binding_factor"/>
</dbReference>
<dbReference type="GeneID" id="63782881"/>
<reference evidence="4 5" key="1">
    <citation type="submission" date="2016-07" db="EMBL/GenBank/DDBJ databases">
        <title>Pervasive Adenine N6-methylation of Active Genes in Fungi.</title>
        <authorList>
            <consortium name="DOE Joint Genome Institute"/>
            <person name="Mondo S.J."/>
            <person name="Dannebaum R.O."/>
            <person name="Kuo R.C."/>
            <person name="Labutti K."/>
            <person name="Haridas S."/>
            <person name="Kuo A."/>
            <person name="Salamov A."/>
            <person name="Ahrendt S.R."/>
            <person name="Lipzen A."/>
            <person name="Sullivan W."/>
            <person name="Andreopoulos W.B."/>
            <person name="Clum A."/>
            <person name="Lindquist E."/>
            <person name="Daum C."/>
            <person name="Ramamoorthy G.K."/>
            <person name="Gryganskyi A."/>
            <person name="Culley D."/>
            <person name="Magnuson J.K."/>
            <person name="James T.Y."/>
            <person name="O'Malley M.A."/>
            <person name="Stajich J.E."/>
            <person name="Spatafora J.W."/>
            <person name="Visel A."/>
            <person name="Grigoriev I.V."/>
        </authorList>
    </citation>
    <scope>NUCLEOTIDE SEQUENCE [LARGE SCALE GENOMIC DNA]</scope>
    <source>
        <strain evidence="4 5">12-1054</strain>
    </source>
</reference>
<feature type="region of interest" description="Disordered" evidence="2">
    <location>
        <begin position="91"/>
        <end position="114"/>
    </location>
</feature>
<dbReference type="EMBL" id="MCFI01000026">
    <property type="protein sequence ID" value="ORY75459.1"/>
    <property type="molecule type" value="Genomic_DNA"/>
</dbReference>
<feature type="domain" description="CCAAT-binding factor" evidence="3">
    <location>
        <begin position="503"/>
        <end position="649"/>
    </location>
</feature>
<evidence type="ECO:0000259" key="3">
    <source>
        <dbReference type="Pfam" id="PF03914"/>
    </source>
</evidence>
<protein>
    <submittedName>
        <fullName evidence="4">CBF/Mak21 family-domain-containing protein</fullName>
    </submittedName>
</protein>
<comment type="similarity">
    <text evidence="1">Belongs to the CBF/MAK21 family.</text>
</comment>
<organism evidence="4 5">
    <name type="scientific">Protomyces lactucae-debilis</name>
    <dbReference type="NCBI Taxonomy" id="2754530"/>
    <lineage>
        <taxon>Eukaryota</taxon>
        <taxon>Fungi</taxon>
        <taxon>Dikarya</taxon>
        <taxon>Ascomycota</taxon>
        <taxon>Taphrinomycotina</taxon>
        <taxon>Taphrinomycetes</taxon>
        <taxon>Taphrinales</taxon>
        <taxon>Protomycetaceae</taxon>
        <taxon>Protomyces</taxon>
    </lineage>
</organism>
<feature type="compositionally biased region" description="Basic and acidic residues" evidence="2">
    <location>
        <begin position="15"/>
        <end position="27"/>
    </location>
</feature>